<evidence type="ECO:0000256" key="6">
    <source>
        <dbReference type="ARBA" id="ARBA00023136"/>
    </source>
</evidence>
<dbReference type="Gene3D" id="3.40.50.300">
    <property type="entry name" value="P-loop containing nucleotide triphosphate hydrolases"/>
    <property type="match status" value="1"/>
</dbReference>
<evidence type="ECO:0000259" key="9">
    <source>
        <dbReference type="PROSITE" id="PS50929"/>
    </source>
</evidence>
<dbReference type="PANTHER" id="PTHR24221:SF654">
    <property type="entry name" value="ATP-BINDING CASSETTE SUB-FAMILY B MEMBER 6"/>
    <property type="match status" value="1"/>
</dbReference>
<dbReference type="GO" id="GO:0140359">
    <property type="term" value="F:ABC-type transporter activity"/>
    <property type="evidence" value="ECO:0007669"/>
    <property type="project" value="InterPro"/>
</dbReference>
<dbReference type="GO" id="GO:0005886">
    <property type="term" value="C:plasma membrane"/>
    <property type="evidence" value="ECO:0007669"/>
    <property type="project" value="UniProtKB-SubCell"/>
</dbReference>
<dbReference type="SUPFAM" id="SSF90123">
    <property type="entry name" value="ABC transporter transmembrane region"/>
    <property type="match status" value="1"/>
</dbReference>
<evidence type="ECO:0000313" key="11">
    <source>
        <dbReference type="Proteomes" id="UP000422221"/>
    </source>
</evidence>
<comment type="caution">
    <text evidence="10">The sequence shown here is derived from an EMBL/GenBank/DDBJ whole genome shotgun (WGS) entry which is preliminary data.</text>
</comment>
<dbReference type="Pfam" id="PF00664">
    <property type="entry name" value="ABC_membrane"/>
    <property type="match status" value="1"/>
</dbReference>
<dbReference type="CDD" id="cd03251">
    <property type="entry name" value="ABCC_MsbA"/>
    <property type="match status" value="1"/>
</dbReference>
<feature type="domain" description="ABC transporter" evidence="8">
    <location>
        <begin position="373"/>
        <end position="607"/>
    </location>
</feature>
<organism evidence="10 11">
    <name type="scientific">Bacteroides salyersiae</name>
    <dbReference type="NCBI Taxonomy" id="291644"/>
    <lineage>
        <taxon>Bacteria</taxon>
        <taxon>Pseudomonadati</taxon>
        <taxon>Bacteroidota</taxon>
        <taxon>Bacteroidia</taxon>
        <taxon>Bacteroidales</taxon>
        <taxon>Bacteroidaceae</taxon>
        <taxon>Bacteroides</taxon>
    </lineage>
</organism>
<evidence type="ECO:0000256" key="7">
    <source>
        <dbReference type="SAM" id="Phobius"/>
    </source>
</evidence>
<feature type="transmembrane region" description="Helical" evidence="7">
    <location>
        <begin position="308"/>
        <end position="327"/>
    </location>
</feature>
<dbReference type="SMART" id="SM00382">
    <property type="entry name" value="AAA"/>
    <property type="match status" value="1"/>
</dbReference>
<dbReference type="Pfam" id="PF00005">
    <property type="entry name" value="ABC_tran"/>
    <property type="match status" value="1"/>
</dbReference>
<keyword evidence="4 10" id="KW-0067">ATP-binding</keyword>
<dbReference type="GO" id="GO:0034040">
    <property type="term" value="F:ATPase-coupled lipid transmembrane transporter activity"/>
    <property type="evidence" value="ECO:0007669"/>
    <property type="project" value="TreeGrafter"/>
</dbReference>
<dbReference type="GO" id="GO:0005524">
    <property type="term" value="F:ATP binding"/>
    <property type="evidence" value="ECO:0007669"/>
    <property type="project" value="UniProtKB-KW"/>
</dbReference>
<name>A0A7J4XMP3_9BACE</name>
<comment type="subcellular location">
    <subcellularLocation>
        <location evidence="1">Cell membrane</location>
        <topology evidence="1">Multi-pass membrane protein</topology>
    </subcellularLocation>
</comment>
<accession>A0A7J4XMP3</accession>
<dbReference type="InterPro" id="IPR039421">
    <property type="entry name" value="Type_1_exporter"/>
</dbReference>
<dbReference type="SUPFAM" id="SSF52540">
    <property type="entry name" value="P-loop containing nucleoside triphosphate hydrolases"/>
    <property type="match status" value="1"/>
</dbReference>
<keyword evidence="3" id="KW-0547">Nucleotide-binding</keyword>
<dbReference type="PROSITE" id="PS50893">
    <property type="entry name" value="ABC_TRANSPORTER_2"/>
    <property type="match status" value="1"/>
</dbReference>
<keyword evidence="6 7" id="KW-0472">Membrane</keyword>
<feature type="domain" description="ABC transmembrane type-1" evidence="9">
    <location>
        <begin position="20"/>
        <end position="339"/>
    </location>
</feature>
<protein>
    <submittedName>
        <fullName evidence="10">ABC transporter ATP-binding protein</fullName>
    </submittedName>
</protein>
<dbReference type="PROSITE" id="PS50929">
    <property type="entry name" value="ABC_TM1F"/>
    <property type="match status" value="1"/>
</dbReference>
<evidence type="ECO:0000313" key="10">
    <source>
        <dbReference type="EMBL" id="KAA3768550.1"/>
    </source>
</evidence>
<dbReference type="PROSITE" id="PS00211">
    <property type="entry name" value="ABC_TRANSPORTER_1"/>
    <property type="match status" value="1"/>
</dbReference>
<dbReference type="PANTHER" id="PTHR24221">
    <property type="entry name" value="ATP-BINDING CASSETTE SUB-FAMILY B"/>
    <property type="match status" value="1"/>
</dbReference>
<dbReference type="Proteomes" id="UP000422221">
    <property type="component" value="Unassembled WGS sequence"/>
</dbReference>
<evidence type="ECO:0000256" key="4">
    <source>
        <dbReference type="ARBA" id="ARBA00022840"/>
    </source>
</evidence>
<evidence type="ECO:0000256" key="2">
    <source>
        <dbReference type="ARBA" id="ARBA00022692"/>
    </source>
</evidence>
<dbReference type="InterPro" id="IPR011527">
    <property type="entry name" value="ABC1_TM_dom"/>
</dbReference>
<proteinExistence type="predicted"/>
<dbReference type="FunFam" id="3.40.50.300:FF:000218">
    <property type="entry name" value="Multidrug ABC transporter ATP-binding protein"/>
    <property type="match status" value="1"/>
</dbReference>
<dbReference type="InterPro" id="IPR003593">
    <property type="entry name" value="AAA+_ATPase"/>
</dbReference>
<dbReference type="CDD" id="cd18552">
    <property type="entry name" value="ABC_6TM_MsbA_like"/>
    <property type="match status" value="1"/>
</dbReference>
<keyword evidence="5 7" id="KW-1133">Transmembrane helix</keyword>
<dbReference type="InterPro" id="IPR036640">
    <property type="entry name" value="ABC1_TM_sf"/>
</dbReference>
<reference evidence="10 11" key="1">
    <citation type="journal article" date="2019" name="Nat. Med.">
        <title>A library of human gut bacterial isolates paired with longitudinal multiomics data enables mechanistic microbiome research.</title>
        <authorList>
            <person name="Poyet M."/>
            <person name="Groussin M."/>
            <person name="Gibbons S.M."/>
            <person name="Avila-Pacheco J."/>
            <person name="Jiang X."/>
            <person name="Kearney S.M."/>
            <person name="Perrotta A.R."/>
            <person name="Berdy B."/>
            <person name="Zhao S."/>
            <person name="Lieberman T.D."/>
            <person name="Swanson P.K."/>
            <person name="Smith M."/>
            <person name="Roesemann S."/>
            <person name="Alexander J.E."/>
            <person name="Rich S.A."/>
            <person name="Livny J."/>
            <person name="Vlamakis H."/>
            <person name="Clish C."/>
            <person name="Bullock K."/>
            <person name="Deik A."/>
            <person name="Scott J."/>
            <person name="Pierce K.A."/>
            <person name="Xavier R.J."/>
            <person name="Alm E.J."/>
        </authorList>
    </citation>
    <scope>NUCLEOTIDE SEQUENCE [LARGE SCALE GENOMIC DNA]</scope>
    <source>
        <strain evidence="10 11">BIOML-A10</strain>
    </source>
</reference>
<dbReference type="EMBL" id="VWMK01000003">
    <property type="protein sequence ID" value="KAA3768550.1"/>
    <property type="molecule type" value="Genomic_DNA"/>
</dbReference>
<feature type="transmembrane region" description="Helical" evidence="7">
    <location>
        <begin position="284"/>
        <end position="302"/>
    </location>
</feature>
<dbReference type="InterPro" id="IPR003439">
    <property type="entry name" value="ABC_transporter-like_ATP-bd"/>
</dbReference>
<dbReference type="InterPro" id="IPR017871">
    <property type="entry name" value="ABC_transporter-like_CS"/>
</dbReference>
<evidence type="ECO:0000259" key="8">
    <source>
        <dbReference type="PROSITE" id="PS50893"/>
    </source>
</evidence>
<dbReference type="Gene3D" id="1.20.1560.10">
    <property type="entry name" value="ABC transporter type 1, transmembrane domain"/>
    <property type="match status" value="1"/>
</dbReference>
<keyword evidence="2 7" id="KW-0812">Transmembrane</keyword>
<evidence type="ECO:0000256" key="1">
    <source>
        <dbReference type="ARBA" id="ARBA00004651"/>
    </source>
</evidence>
<dbReference type="AlphaFoldDB" id="A0A7J4XMP3"/>
<dbReference type="RefSeq" id="WP_130058094.1">
    <property type="nucleotide sequence ID" value="NZ_JADNPJ010000003.1"/>
</dbReference>
<evidence type="ECO:0000256" key="3">
    <source>
        <dbReference type="ARBA" id="ARBA00022741"/>
    </source>
</evidence>
<evidence type="ECO:0000256" key="5">
    <source>
        <dbReference type="ARBA" id="ARBA00022989"/>
    </source>
</evidence>
<feature type="transmembrane region" description="Helical" evidence="7">
    <location>
        <begin position="173"/>
        <end position="190"/>
    </location>
</feature>
<dbReference type="GO" id="GO:0016887">
    <property type="term" value="F:ATP hydrolysis activity"/>
    <property type="evidence" value="ECO:0007669"/>
    <property type="project" value="InterPro"/>
</dbReference>
<dbReference type="InterPro" id="IPR027417">
    <property type="entry name" value="P-loop_NTPase"/>
</dbReference>
<feature type="transmembrane region" description="Helical" evidence="7">
    <location>
        <begin position="91"/>
        <end position="111"/>
    </location>
</feature>
<feature type="transmembrane region" description="Helical" evidence="7">
    <location>
        <begin position="21"/>
        <end position="48"/>
    </location>
</feature>
<sequence>MKEFLQLMKRFVSPYRRYVVGAVFLNILSAVFNIFSFTLLIPILQILFEMDSKVYEFMPWDSTGSLKDIAVNNFYYYVSHMIEVNGPSMTLLFLGLFLAFMTLLKTACYFASSAVMIPLRTGVVRDIRIMVYSKVMSLPLGFFSEERKGDIIARMSGDVGEVENSITSSLDMLIKNPILIIFYFGTLIITSWQLTLFTLLVLPGMGWLMGVVGKKLKRQSLEAQGKWSDTMSQLEETLGGLRIIKAFIAEKRMVDRFAKCSNELRDANNRVAMRQALAHPMSEFLGTILIVIVLWFGGSLILGKNSTIDAPSFIFYMVILYSVINPLKEFSKAGYNIPKGLASMERVDKILKAENNIKEIPNPKPLNGLNDKIEFKDISFSYNGKKEVLKHVNLAVPKGKTIALVGQSGSGKSTLVDLLPRYHDVQEGEITIDGTSIKDVRISALRTLIGNVNQEAILFNDSFFNNIAFGVENATMEQVIEAAKIANAHDFIMEKEDGYNTNIGDRGSKLSGGQRQRISIARAILKNPPILILDEATSALDTESERLVQEALERLMRTRTTIAIAHRLSTIKNADEICVLYEGEIVERGKHEELLALNGYYKRLNDMQSL</sequence>
<gene>
    <name evidence="10" type="ORF">F3F73_04410</name>
</gene>